<dbReference type="InterPro" id="IPR004701">
    <property type="entry name" value="PTS_EIIA_man-typ"/>
</dbReference>
<dbReference type="GO" id="GO:0016301">
    <property type="term" value="F:kinase activity"/>
    <property type="evidence" value="ECO:0007669"/>
    <property type="project" value="UniProtKB-KW"/>
</dbReference>
<name>C8NG49_9LACT</name>
<evidence type="ECO:0000313" key="10">
    <source>
        <dbReference type="Proteomes" id="UP000005926"/>
    </source>
</evidence>
<dbReference type="CDD" id="cd00006">
    <property type="entry name" value="PTS_IIA_man"/>
    <property type="match status" value="1"/>
</dbReference>
<reference evidence="9 10" key="1">
    <citation type="submission" date="2009-08" db="EMBL/GenBank/DDBJ databases">
        <authorList>
            <person name="Muzny D."/>
            <person name="Qin X."/>
            <person name="Deng J."/>
            <person name="Jiang H."/>
            <person name="Liu Y."/>
            <person name="Qu J."/>
            <person name="Song X.-Z."/>
            <person name="Zhang L."/>
            <person name="Thornton R."/>
            <person name="Coyle M."/>
            <person name="Francisco L."/>
            <person name="Jackson L."/>
            <person name="Javaid M."/>
            <person name="Korchina V."/>
            <person name="Kovar C."/>
            <person name="Mata R."/>
            <person name="Mathew T."/>
            <person name="Ngo R."/>
            <person name="Nguyen L."/>
            <person name="Nguyen N."/>
            <person name="Okwuonu G."/>
            <person name="Ongeri F."/>
            <person name="Pham C."/>
            <person name="Simmons D."/>
            <person name="Wilczek-Boney K."/>
            <person name="Hale W."/>
            <person name="Jakkamsetti A."/>
            <person name="Pham P."/>
            <person name="Ruth R."/>
            <person name="San Lucas F."/>
            <person name="Warren J."/>
            <person name="Zhang J."/>
            <person name="Zhao Z."/>
            <person name="Zhou C."/>
            <person name="Zhu D."/>
            <person name="Lee S."/>
            <person name="Bess C."/>
            <person name="Blankenburg K."/>
            <person name="Forbes L."/>
            <person name="Fu Q."/>
            <person name="Gubbala S."/>
            <person name="Hirani K."/>
            <person name="Jayaseelan J.C."/>
            <person name="Lara F."/>
            <person name="Munidasa M."/>
            <person name="Palculict T."/>
            <person name="Patil S."/>
            <person name="Pu L.-L."/>
            <person name="Saada N."/>
            <person name="Tang L."/>
            <person name="Weissenberger G."/>
            <person name="Zhu Y."/>
            <person name="Hemphill L."/>
            <person name="Shang Y."/>
            <person name="Youmans B."/>
            <person name="Ayvaz T."/>
            <person name="Ross M."/>
            <person name="Santibanez J."/>
            <person name="Aqrawi P."/>
            <person name="Gross S."/>
            <person name="Joshi V."/>
            <person name="Fowler G."/>
            <person name="Nazareth L."/>
            <person name="Reid J."/>
            <person name="Worley K."/>
            <person name="Petrosino J."/>
            <person name="Highlander S."/>
            <person name="Gibbs R."/>
        </authorList>
    </citation>
    <scope>NUCLEOTIDE SEQUENCE [LARGE SCALE GENOMIC DNA]</scope>
    <source>
        <strain evidence="9 10">ATCC 49175</strain>
    </source>
</reference>
<evidence type="ECO:0000256" key="7">
    <source>
        <dbReference type="ARBA" id="ARBA00022777"/>
    </source>
</evidence>
<protein>
    <submittedName>
        <fullName evidence="9">PTS system fructose IIA component</fullName>
        <ecNumber evidence="9">2.7.1.69</ecNumber>
    </submittedName>
</protein>
<dbReference type="InterPro" id="IPR036662">
    <property type="entry name" value="PTS_EIIA_man-typ_sf"/>
</dbReference>
<accession>C8NG49</accession>
<evidence type="ECO:0000256" key="5">
    <source>
        <dbReference type="ARBA" id="ARBA00022679"/>
    </source>
</evidence>
<keyword evidence="6" id="KW-0598">Phosphotransferase system</keyword>
<dbReference type="eggNOG" id="COG2893">
    <property type="taxonomic scope" value="Bacteria"/>
</dbReference>
<dbReference type="EMBL" id="ACKZ01000016">
    <property type="protein sequence ID" value="EEW37535.1"/>
    <property type="molecule type" value="Genomic_DNA"/>
</dbReference>
<evidence type="ECO:0000256" key="3">
    <source>
        <dbReference type="ARBA" id="ARBA00022490"/>
    </source>
</evidence>
<gene>
    <name evidence="9" type="primary">agaF</name>
    <name evidence="9" type="ORF">HMPREF0444_0894</name>
</gene>
<evidence type="ECO:0000256" key="6">
    <source>
        <dbReference type="ARBA" id="ARBA00022683"/>
    </source>
</evidence>
<dbReference type="PANTHER" id="PTHR33799:SF1">
    <property type="entry name" value="PTS SYSTEM MANNOSE-SPECIFIC EIIAB COMPONENT-RELATED"/>
    <property type="match status" value="1"/>
</dbReference>
<evidence type="ECO:0000256" key="2">
    <source>
        <dbReference type="ARBA" id="ARBA00022448"/>
    </source>
</evidence>
<comment type="subcellular location">
    <subcellularLocation>
        <location evidence="1">Cytoplasm</location>
    </subcellularLocation>
</comment>
<proteinExistence type="predicted"/>
<dbReference type="RefSeq" id="WP_005606889.1">
    <property type="nucleotide sequence ID" value="NZ_CP102283.1"/>
</dbReference>
<dbReference type="AlphaFoldDB" id="C8NG49"/>
<dbReference type="InterPro" id="IPR033887">
    <property type="entry name" value="PTS_IIA_man"/>
</dbReference>
<evidence type="ECO:0000256" key="4">
    <source>
        <dbReference type="ARBA" id="ARBA00022597"/>
    </source>
</evidence>
<dbReference type="Proteomes" id="UP000005926">
    <property type="component" value="Unassembled WGS sequence"/>
</dbReference>
<dbReference type="GeneID" id="78412771"/>
<dbReference type="GO" id="GO:0009401">
    <property type="term" value="P:phosphoenolpyruvate-dependent sugar phosphotransferase system"/>
    <property type="evidence" value="ECO:0007669"/>
    <property type="project" value="UniProtKB-KW"/>
</dbReference>
<keyword evidence="10" id="KW-1185">Reference proteome</keyword>
<comment type="caution">
    <text evidence="9">The sequence shown here is derived from an EMBL/GenBank/DDBJ whole genome shotgun (WGS) entry which is preliminary data.</text>
</comment>
<dbReference type="PANTHER" id="PTHR33799">
    <property type="entry name" value="PTS PERMEASE-RELATED-RELATED"/>
    <property type="match status" value="1"/>
</dbReference>
<keyword evidence="5 9" id="KW-0808">Transferase</keyword>
<feature type="domain" description="PTS EIIA type-4" evidence="8">
    <location>
        <begin position="1"/>
        <end position="126"/>
    </location>
</feature>
<dbReference type="EC" id="2.7.1.69" evidence="9"/>
<evidence type="ECO:0000256" key="1">
    <source>
        <dbReference type="ARBA" id="ARBA00004496"/>
    </source>
</evidence>
<keyword evidence="2" id="KW-0813">Transport</keyword>
<dbReference type="Gene3D" id="3.40.50.510">
    <property type="entry name" value="Phosphotransferase system, mannose-type IIA component"/>
    <property type="match status" value="1"/>
</dbReference>
<dbReference type="Pfam" id="PF03610">
    <property type="entry name" value="EIIA-man"/>
    <property type="match status" value="1"/>
</dbReference>
<dbReference type="PROSITE" id="PS51096">
    <property type="entry name" value="PTS_EIIA_TYPE_4"/>
    <property type="match status" value="1"/>
</dbReference>
<evidence type="ECO:0000313" key="9">
    <source>
        <dbReference type="EMBL" id="EEW37535.1"/>
    </source>
</evidence>
<dbReference type="SUPFAM" id="SSF53062">
    <property type="entry name" value="PTS system fructose IIA component-like"/>
    <property type="match status" value="1"/>
</dbReference>
<organism evidence="9 10">
    <name type="scientific">Granulicatella adiacens ATCC 49175</name>
    <dbReference type="NCBI Taxonomy" id="638301"/>
    <lineage>
        <taxon>Bacteria</taxon>
        <taxon>Bacillati</taxon>
        <taxon>Bacillota</taxon>
        <taxon>Bacilli</taxon>
        <taxon>Lactobacillales</taxon>
        <taxon>Carnobacteriaceae</taxon>
        <taxon>Granulicatella</taxon>
    </lineage>
</organism>
<keyword evidence="4" id="KW-0762">Sugar transport</keyword>
<evidence type="ECO:0000259" key="8">
    <source>
        <dbReference type="PROSITE" id="PS51096"/>
    </source>
</evidence>
<dbReference type="HOGENOM" id="CLU_123235_1_0_9"/>
<keyword evidence="7" id="KW-0418">Kinase</keyword>
<dbReference type="GO" id="GO:0016020">
    <property type="term" value="C:membrane"/>
    <property type="evidence" value="ECO:0007669"/>
    <property type="project" value="InterPro"/>
</dbReference>
<dbReference type="STRING" id="638301.HMPREF0444_0894"/>
<dbReference type="InterPro" id="IPR051471">
    <property type="entry name" value="Bacterial_PTS_sugar_comp"/>
</dbReference>
<keyword evidence="3" id="KW-0963">Cytoplasm</keyword>
<sequence length="146" mass="15649">MIGLILTGHGEFAIGVGHALEMIAGKQTAYKVVPFLESDPIETLENNLRDAMKELQEETEGIVVFADLLGGSPFKSAMVASMDFDNVEVVVGTNLPMLIEIAMLREFASSAQDVVTQSLTAGREAIQQVSLPTPQDKVVEEDGDGI</sequence>
<dbReference type="NCBIfam" id="NF040761">
    <property type="entry name" value="AgaF"/>
    <property type="match status" value="1"/>
</dbReference>
<dbReference type="GO" id="GO:0005737">
    <property type="term" value="C:cytoplasm"/>
    <property type="evidence" value="ECO:0007669"/>
    <property type="project" value="UniProtKB-SubCell"/>
</dbReference>